<feature type="compositionally biased region" description="Basic and acidic residues" evidence="1">
    <location>
        <begin position="96"/>
        <end position="107"/>
    </location>
</feature>
<dbReference type="InParanoid" id="A0A067QKH0"/>
<evidence type="ECO:0000313" key="2">
    <source>
        <dbReference type="EMBL" id="KDR08400.1"/>
    </source>
</evidence>
<dbReference type="Proteomes" id="UP000027135">
    <property type="component" value="Unassembled WGS sequence"/>
</dbReference>
<feature type="region of interest" description="Disordered" evidence="1">
    <location>
        <begin position="61"/>
        <end position="115"/>
    </location>
</feature>
<keyword evidence="3" id="KW-1185">Reference proteome</keyword>
<accession>A0A067QKH0</accession>
<reference evidence="2 3" key="1">
    <citation type="journal article" date="2014" name="Nat. Commun.">
        <title>Molecular traces of alternative social organization in a termite genome.</title>
        <authorList>
            <person name="Terrapon N."/>
            <person name="Li C."/>
            <person name="Robertson H.M."/>
            <person name="Ji L."/>
            <person name="Meng X."/>
            <person name="Booth W."/>
            <person name="Chen Z."/>
            <person name="Childers C.P."/>
            <person name="Glastad K.M."/>
            <person name="Gokhale K."/>
            <person name="Gowin J."/>
            <person name="Gronenberg W."/>
            <person name="Hermansen R.A."/>
            <person name="Hu H."/>
            <person name="Hunt B.G."/>
            <person name="Huylmans A.K."/>
            <person name="Khalil S.M."/>
            <person name="Mitchell R.D."/>
            <person name="Munoz-Torres M.C."/>
            <person name="Mustard J.A."/>
            <person name="Pan H."/>
            <person name="Reese J.T."/>
            <person name="Scharf M.E."/>
            <person name="Sun F."/>
            <person name="Vogel H."/>
            <person name="Xiao J."/>
            <person name="Yang W."/>
            <person name="Yang Z."/>
            <person name="Yang Z."/>
            <person name="Zhou J."/>
            <person name="Zhu J."/>
            <person name="Brent C.S."/>
            <person name="Elsik C.G."/>
            <person name="Goodisman M.A."/>
            <person name="Liberles D.A."/>
            <person name="Roe R.M."/>
            <person name="Vargo E.L."/>
            <person name="Vilcinskas A."/>
            <person name="Wang J."/>
            <person name="Bornberg-Bauer E."/>
            <person name="Korb J."/>
            <person name="Zhang G."/>
            <person name="Liebig J."/>
        </authorList>
    </citation>
    <scope>NUCLEOTIDE SEQUENCE [LARGE SCALE GENOMIC DNA]</scope>
    <source>
        <tissue evidence="2">Whole organism</tissue>
    </source>
</reference>
<dbReference type="AlphaFoldDB" id="A0A067QKH0"/>
<evidence type="ECO:0000256" key="1">
    <source>
        <dbReference type="SAM" id="MobiDB-lite"/>
    </source>
</evidence>
<organism evidence="2 3">
    <name type="scientific">Zootermopsis nevadensis</name>
    <name type="common">Dampwood termite</name>
    <dbReference type="NCBI Taxonomy" id="136037"/>
    <lineage>
        <taxon>Eukaryota</taxon>
        <taxon>Metazoa</taxon>
        <taxon>Ecdysozoa</taxon>
        <taxon>Arthropoda</taxon>
        <taxon>Hexapoda</taxon>
        <taxon>Insecta</taxon>
        <taxon>Pterygota</taxon>
        <taxon>Neoptera</taxon>
        <taxon>Polyneoptera</taxon>
        <taxon>Dictyoptera</taxon>
        <taxon>Blattodea</taxon>
        <taxon>Blattoidea</taxon>
        <taxon>Termitoidae</taxon>
        <taxon>Termopsidae</taxon>
        <taxon>Zootermopsis</taxon>
    </lineage>
</organism>
<proteinExistence type="predicted"/>
<feature type="compositionally biased region" description="Polar residues" evidence="1">
    <location>
        <begin position="71"/>
        <end position="95"/>
    </location>
</feature>
<sequence>MASKPTAIRMEVASGTECPHTTLACFSPNAEYSNDSDKIFDPSANYVVCDHERAQRLARPRAKTTWDCHQRPQTPFSRTSLTPSPQQAAFLTSTDTRSRVIRSEAKSTRRKISLH</sequence>
<dbReference type="EMBL" id="KK853332">
    <property type="protein sequence ID" value="KDR08400.1"/>
    <property type="molecule type" value="Genomic_DNA"/>
</dbReference>
<name>A0A067QKH0_ZOONE</name>
<protein>
    <submittedName>
        <fullName evidence="2">Uncharacterized protein</fullName>
    </submittedName>
</protein>
<gene>
    <name evidence="2" type="ORF">L798_00815</name>
</gene>
<evidence type="ECO:0000313" key="3">
    <source>
        <dbReference type="Proteomes" id="UP000027135"/>
    </source>
</evidence>